<feature type="region of interest" description="Disordered" evidence="8">
    <location>
        <begin position="332"/>
        <end position="372"/>
    </location>
</feature>
<evidence type="ECO:0000256" key="7">
    <source>
        <dbReference type="RuleBase" id="RU361183"/>
    </source>
</evidence>
<evidence type="ECO:0000256" key="8">
    <source>
        <dbReference type="SAM" id="MobiDB-lite"/>
    </source>
</evidence>
<dbReference type="PANTHER" id="PTHR10127:SF780">
    <property type="entry name" value="METALLOENDOPEPTIDASE"/>
    <property type="match status" value="1"/>
</dbReference>
<dbReference type="OrthoDB" id="291007at2759"/>
<organism evidence="10 11">
    <name type="scientific">Hypsibius exemplaris</name>
    <name type="common">Freshwater tardigrade</name>
    <dbReference type="NCBI Taxonomy" id="2072580"/>
    <lineage>
        <taxon>Eukaryota</taxon>
        <taxon>Metazoa</taxon>
        <taxon>Ecdysozoa</taxon>
        <taxon>Tardigrada</taxon>
        <taxon>Eutardigrada</taxon>
        <taxon>Parachela</taxon>
        <taxon>Hypsibioidea</taxon>
        <taxon>Hypsibiidae</taxon>
        <taxon>Hypsibius</taxon>
    </lineage>
</organism>
<proteinExistence type="predicted"/>
<dbReference type="Gene3D" id="3.40.390.10">
    <property type="entry name" value="Collagenase (Catalytic Domain)"/>
    <property type="match status" value="1"/>
</dbReference>
<evidence type="ECO:0000256" key="2">
    <source>
        <dbReference type="ARBA" id="ARBA00022723"/>
    </source>
</evidence>
<keyword evidence="11" id="KW-1185">Reference proteome</keyword>
<dbReference type="InterPro" id="IPR001506">
    <property type="entry name" value="Peptidase_M12A"/>
</dbReference>
<gene>
    <name evidence="10" type="ORF">BV898_06220</name>
</gene>
<feature type="compositionally biased region" description="Basic and acidic residues" evidence="8">
    <location>
        <begin position="351"/>
        <end position="363"/>
    </location>
</feature>
<dbReference type="PRINTS" id="PR00480">
    <property type="entry name" value="ASTACIN"/>
</dbReference>
<keyword evidence="4 6" id="KW-0862">Zinc</keyword>
<comment type="caution">
    <text evidence="10">The sequence shown here is derived from an EMBL/GenBank/DDBJ whole genome shotgun (WGS) entry which is preliminary data.</text>
</comment>
<dbReference type="GO" id="GO:0008270">
    <property type="term" value="F:zinc ion binding"/>
    <property type="evidence" value="ECO:0007669"/>
    <property type="project" value="UniProtKB-UniRule"/>
</dbReference>
<reference evidence="11" key="1">
    <citation type="submission" date="2017-01" db="EMBL/GenBank/DDBJ databases">
        <title>Comparative genomics of anhydrobiosis in the tardigrade Hypsibius dujardini.</title>
        <authorList>
            <person name="Yoshida Y."/>
            <person name="Koutsovoulos G."/>
            <person name="Laetsch D."/>
            <person name="Stevens L."/>
            <person name="Kumar S."/>
            <person name="Horikawa D."/>
            <person name="Ishino K."/>
            <person name="Komine S."/>
            <person name="Tomita M."/>
            <person name="Blaxter M."/>
            <person name="Arakawa K."/>
        </authorList>
    </citation>
    <scope>NUCLEOTIDE SEQUENCE [LARGE SCALE GENOMIC DNA]</scope>
    <source>
        <strain evidence="11">Z151</strain>
    </source>
</reference>
<accession>A0A1W0WWW4</accession>
<evidence type="ECO:0000256" key="1">
    <source>
        <dbReference type="ARBA" id="ARBA00022670"/>
    </source>
</evidence>
<dbReference type="SMART" id="SM00235">
    <property type="entry name" value="ZnMc"/>
    <property type="match status" value="1"/>
</dbReference>
<comment type="caution">
    <text evidence="6">Lacks conserved residue(s) required for the propagation of feature annotation.</text>
</comment>
<feature type="binding site" evidence="6">
    <location>
        <position position="149"/>
    </location>
    <ligand>
        <name>Zn(2+)</name>
        <dbReference type="ChEBI" id="CHEBI:29105"/>
        <note>catalytic</note>
    </ligand>
</feature>
<dbReference type="InterPro" id="IPR034035">
    <property type="entry name" value="Astacin-like_dom"/>
</dbReference>
<dbReference type="EMBL" id="MTYJ01000036">
    <property type="protein sequence ID" value="OQV19678.1"/>
    <property type="molecule type" value="Genomic_DNA"/>
</dbReference>
<dbReference type="Proteomes" id="UP000192578">
    <property type="component" value="Unassembled WGS sequence"/>
</dbReference>
<name>A0A1W0WWW4_HYPEX</name>
<dbReference type="CDD" id="cd04280">
    <property type="entry name" value="ZnMc_astacin_like"/>
    <property type="match status" value="1"/>
</dbReference>
<feature type="binding site" evidence="6">
    <location>
        <position position="139"/>
    </location>
    <ligand>
        <name>Zn(2+)</name>
        <dbReference type="ChEBI" id="CHEBI:29105"/>
        <note>catalytic</note>
    </ligand>
</feature>
<protein>
    <recommendedName>
        <fullName evidence="7">Metalloendopeptidase</fullName>
        <ecNumber evidence="7">3.4.24.-</ecNumber>
    </recommendedName>
</protein>
<dbReference type="EC" id="3.4.24.-" evidence="7"/>
<evidence type="ECO:0000256" key="6">
    <source>
        <dbReference type="PROSITE-ProRule" id="PRU01211"/>
    </source>
</evidence>
<dbReference type="Gene3D" id="3.10.350.10">
    <property type="entry name" value="LysM domain"/>
    <property type="match status" value="1"/>
</dbReference>
<dbReference type="InterPro" id="IPR006026">
    <property type="entry name" value="Peptidase_Metallo"/>
</dbReference>
<evidence type="ECO:0000256" key="3">
    <source>
        <dbReference type="ARBA" id="ARBA00022801"/>
    </source>
</evidence>
<keyword evidence="5 6" id="KW-0482">Metalloprotease</keyword>
<comment type="cofactor">
    <cofactor evidence="6 7">
        <name>Zn(2+)</name>
        <dbReference type="ChEBI" id="CHEBI:29105"/>
    </cofactor>
    <text evidence="6 7">Binds 1 zinc ion per subunit.</text>
</comment>
<feature type="domain" description="Peptidase M12A" evidence="9">
    <location>
        <begin position="47"/>
        <end position="240"/>
    </location>
</feature>
<dbReference type="InterPro" id="IPR024079">
    <property type="entry name" value="MetalloPept_cat_dom_sf"/>
</dbReference>
<feature type="active site" evidence="6">
    <location>
        <position position="140"/>
    </location>
</feature>
<dbReference type="InterPro" id="IPR036779">
    <property type="entry name" value="LysM_dom_sf"/>
</dbReference>
<dbReference type="GO" id="GO:0004222">
    <property type="term" value="F:metalloendopeptidase activity"/>
    <property type="evidence" value="ECO:0007669"/>
    <property type="project" value="UniProtKB-UniRule"/>
</dbReference>
<dbReference type="AlphaFoldDB" id="A0A1W0WWW4"/>
<feature type="binding site" evidence="6">
    <location>
        <position position="143"/>
    </location>
    <ligand>
        <name>Zn(2+)</name>
        <dbReference type="ChEBI" id="CHEBI:29105"/>
        <note>catalytic</note>
    </ligand>
</feature>
<sequence>MQLCSTADVDGTGTGIPEKLPARVLQGTPYHILTESDYLQTIPIHRNAHNDPNRRWSKRTVPFIVSDKFSESQRASIVAAQREIEDGTCVRFRPRTDETDYIEYVSDHEGCNALVGRQGGRQEVNLEVPECVEHGTIVHETLHALGFNHEQTRSDRDDYIIVKLDNILPTRQHNYEKEQTNNLKTPYDFTSIMHYDTTYFAVDLKLPTMVSREAGRKIAPNKDHMSAIDKWRVNVLYQCDGPDYVIDTLKDLTAGCTLMVRAVPAGNTCTELANACGLSLKTIYAINPKLQNGTRCKEKLPADAPICCQVGPSKKNPTATVGKVDRLPMFSPLDGEASSINEDGNLFGQDEDSKAQPKVDRDSTSSVAVLGA</sequence>
<dbReference type="GO" id="GO:0006508">
    <property type="term" value="P:proteolysis"/>
    <property type="evidence" value="ECO:0007669"/>
    <property type="project" value="UniProtKB-KW"/>
</dbReference>
<dbReference type="Pfam" id="PF01400">
    <property type="entry name" value="Astacin"/>
    <property type="match status" value="1"/>
</dbReference>
<keyword evidence="3 6" id="KW-0378">Hydrolase</keyword>
<evidence type="ECO:0000313" key="10">
    <source>
        <dbReference type="EMBL" id="OQV19678.1"/>
    </source>
</evidence>
<evidence type="ECO:0000259" key="9">
    <source>
        <dbReference type="PROSITE" id="PS51864"/>
    </source>
</evidence>
<dbReference type="SUPFAM" id="SSF55486">
    <property type="entry name" value="Metalloproteases ('zincins'), catalytic domain"/>
    <property type="match status" value="1"/>
</dbReference>
<evidence type="ECO:0000256" key="4">
    <source>
        <dbReference type="ARBA" id="ARBA00022833"/>
    </source>
</evidence>
<dbReference type="PANTHER" id="PTHR10127">
    <property type="entry name" value="DISCOIDIN, CUB, EGF, LAMININ , AND ZINC METALLOPROTEASE DOMAIN CONTAINING"/>
    <property type="match status" value="1"/>
</dbReference>
<dbReference type="PROSITE" id="PS51864">
    <property type="entry name" value="ASTACIN"/>
    <property type="match status" value="1"/>
</dbReference>
<keyword evidence="2 6" id="KW-0479">Metal-binding</keyword>
<evidence type="ECO:0000256" key="5">
    <source>
        <dbReference type="ARBA" id="ARBA00023049"/>
    </source>
</evidence>
<keyword evidence="1 6" id="KW-0645">Protease</keyword>
<evidence type="ECO:0000313" key="11">
    <source>
        <dbReference type="Proteomes" id="UP000192578"/>
    </source>
</evidence>